<gene>
    <name evidence="1" type="ORF">PAMC26577_11265</name>
</gene>
<dbReference type="AlphaFoldDB" id="A0A242MXZ0"/>
<reference evidence="1 2" key="1">
    <citation type="submission" date="2017-03" db="EMBL/GenBank/DDBJ databases">
        <title>Genome analysis of strain PAMC 26577.</title>
        <authorList>
            <person name="Oh H.-M."/>
            <person name="Yang J.-A."/>
        </authorList>
    </citation>
    <scope>NUCLEOTIDE SEQUENCE [LARGE SCALE GENOMIC DNA]</scope>
    <source>
        <strain evidence="1 2">PAMC 26577</strain>
    </source>
</reference>
<dbReference type="Proteomes" id="UP000195221">
    <property type="component" value="Unassembled WGS sequence"/>
</dbReference>
<evidence type="ECO:0000313" key="1">
    <source>
        <dbReference type="EMBL" id="OTP76255.1"/>
    </source>
</evidence>
<proteinExistence type="predicted"/>
<organism evidence="1 2">
    <name type="scientific">Caballeronia sordidicola</name>
    <name type="common">Burkholderia sordidicola</name>
    <dbReference type="NCBI Taxonomy" id="196367"/>
    <lineage>
        <taxon>Bacteria</taxon>
        <taxon>Pseudomonadati</taxon>
        <taxon>Pseudomonadota</taxon>
        <taxon>Betaproteobacteria</taxon>
        <taxon>Burkholderiales</taxon>
        <taxon>Burkholderiaceae</taxon>
        <taxon>Caballeronia</taxon>
    </lineage>
</organism>
<comment type="caution">
    <text evidence="1">The sequence shown here is derived from an EMBL/GenBank/DDBJ whole genome shotgun (WGS) entry which is preliminary data.</text>
</comment>
<sequence length="53" mass="6027">MAQEMHAPLATVKAWIRRAIETLRVDLTFGIQQPYSLPVGKPGTVFFESRPRD</sequence>
<dbReference type="EMBL" id="NBTZ01000038">
    <property type="protein sequence ID" value="OTP76255.1"/>
    <property type="molecule type" value="Genomic_DNA"/>
</dbReference>
<evidence type="ECO:0000313" key="2">
    <source>
        <dbReference type="Proteomes" id="UP000195221"/>
    </source>
</evidence>
<accession>A0A242MXZ0</accession>
<name>A0A242MXZ0_CABSO</name>
<protein>
    <submittedName>
        <fullName evidence="1">Uncharacterized protein</fullName>
    </submittedName>
</protein>